<evidence type="ECO:0000313" key="2">
    <source>
        <dbReference type="Proteomes" id="UP000214720"/>
    </source>
</evidence>
<sequence length="59" mass="6430">MKLVKKESVALGLDIKTIMPTVNFVADADDSIELRSDGQRLKYDGQRVKNVAANTVVAP</sequence>
<comment type="caution">
    <text evidence="1">The sequence shown here is derived from an EMBL/GenBank/DDBJ whole genome shotgun (WGS) entry which is preliminary data.</text>
</comment>
<evidence type="ECO:0000313" key="1">
    <source>
        <dbReference type="EMBL" id="OXC78738.1"/>
    </source>
</evidence>
<reference evidence="2" key="1">
    <citation type="submission" date="2017-01" db="EMBL/GenBank/DDBJ databases">
        <title>Genome Analysis of Deinococcus marmoris KOPRI26562.</title>
        <authorList>
            <person name="Kim J.H."/>
            <person name="Oh H.-M."/>
        </authorList>
    </citation>
    <scope>NUCLEOTIDE SEQUENCE [LARGE SCALE GENOMIC DNA]</scope>
    <source>
        <strain evidence="2">PAMC 26633</strain>
    </source>
</reference>
<accession>A0A226X7B6</accession>
<gene>
    <name evidence="1" type="ORF">BSU04_10270</name>
</gene>
<organism evidence="1 2">
    <name type="scientific">Caballeronia sordidicola</name>
    <name type="common">Burkholderia sordidicola</name>
    <dbReference type="NCBI Taxonomy" id="196367"/>
    <lineage>
        <taxon>Bacteria</taxon>
        <taxon>Pseudomonadati</taxon>
        <taxon>Pseudomonadota</taxon>
        <taxon>Betaproteobacteria</taxon>
        <taxon>Burkholderiales</taxon>
        <taxon>Burkholderiaceae</taxon>
        <taxon>Caballeronia</taxon>
    </lineage>
</organism>
<protein>
    <submittedName>
        <fullName evidence="1">Uncharacterized protein</fullName>
    </submittedName>
</protein>
<dbReference type="Proteomes" id="UP000214720">
    <property type="component" value="Unassembled WGS sequence"/>
</dbReference>
<name>A0A226X7B6_CABSO</name>
<dbReference type="AlphaFoldDB" id="A0A226X7B6"/>
<dbReference type="EMBL" id="MTHB01000054">
    <property type="protein sequence ID" value="OXC78738.1"/>
    <property type="molecule type" value="Genomic_DNA"/>
</dbReference>
<proteinExistence type="predicted"/>